<sequence length="181" mass="18528">MNDDDLRDQLRRADPAASLPPLPGAEISALLGRATTAPTRRSVWKPAAASILLAAAAAGVFVGLRGSDPVVVRVGAGPEMMAKCAPPTAEGLLEAELVVEATVQKIEDGVVTLAVSRTFAGSEVDRVEVAQTDGASEVMLGGTGFESGAGYLVAIEDGVVKGCGYSGLASPELRGLYEETF</sequence>
<comment type="caution">
    <text evidence="2">The sequence shown here is derived from an EMBL/GenBank/DDBJ whole genome shotgun (WGS) entry which is preliminary data.</text>
</comment>
<keyword evidence="3" id="KW-1185">Reference proteome</keyword>
<protein>
    <submittedName>
        <fullName evidence="2">Uncharacterized protein</fullName>
    </submittedName>
</protein>
<evidence type="ECO:0000256" key="1">
    <source>
        <dbReference type="SAM" id="MobiDB-lite"/>
    </source>
</evidence>
<reference evidence="2" key="1">
    <citation type="submission" date="2021-11" db="EMBL/GenBank/DDBJ databases">
        <title>Streptomyces corallinus and Kineosporia corallina sp. nov., two new coral-derived marine actinobacteria.</title>
        <authorList>
            <person name="Buangrab K."/>
            <person name="Sutthacheep M."/>
            <person name="Yeemin T."/>
            <person name="Harunari E."/>
            <person name="Igarashi Y."/>
            <person name="Sripreechasak P."/>
            <person name="Kanchanasin P."/>
            <person name="Tanasupawat S."/>
            <person name="Phongsopitanun W."/>
        </authorList>
    </citation>
    <scope>NUCLEOTIDE SEQUENCE</scope>
    <source>
        <strain evidence="2">JCM 31032</strain>
    </source>
</reference>
<accession>A0A9X1SST6</accession>
<dbReference type="Proteomes" id="UP001138997">
    <property type="component" value="Unassembled WGS sequence"/>
</dbReference>
<proteinExistence type="predicted"/>
<dbReference type="RefSeq" id="WP_231439737.1">
    <property type="nucleotide sequence ID" value="NZ_JAJOMB010000003.1"/>
</dbReference>
<gene>
    <name evidence="2" type="ORF">LR394_07125</name>
</gene>
<evidence type="ECO:0000313" key="3">
    <source>
        <dbReference type="Proteomes" id="UP001138997"/>
    </source>
</evidence>
<organism evidence="2 3">
    <name type="scientific">Kineosporia babensis</name>
    <dbReference type="NCBI Taxonomy" id="499548"/>
    <lineage>
        <taxon>Bacteria</taxon>
        <taxon>Bacillati</taxon>
        <taxon>Actinomycetota</taxon>
        <taxon>Actinomycetes</taxon>
        <taxon>Kineosporiales</taxon>
        <taxon>Kineosporiaceae</taxon>
        <taxon>Kineosporia</taxon>
    </lineage>
</organism>
<name>A0A9X1SST6_9ACTN</name>
<evidence type="ECO:0000313" key="2">
    <source>
        <dbReference type="EMBL" id="MCD5310661.1"/>
    </source>
</evidence>
<feature type="region of interest" description="Disordered" evidence="1">
    <location>
        <begin position="1"/>
        <end position="21"/>
    </location>
</feature>
<dbReference type="AlphaFoldDB" id="A0A9X1SST6"/>
<dbReference type="EMBL" id="JAJOMB010000003">
    <property type="protein sequence ID" value="MCD5310661.1"/>
    <property type="molecule type" value="Genomic_DNA"/>
</dbReference>